<dbReference type="InterPro" id="IPR027267">
    <property type="entry name" value="AH/BAR_dom_sf"/>
</dbReference>
<accession>A0A1W0A6A2</accession>
<comment type="caution">
    <text evidence="1">The sequence shown here is derived from an EMBL/GenBank/DDBJ whole genome shotgun (WGS) entry which is preliminary data.</text>
</comment>
<name>A0A1W0A6A2_9STRA</name>
<evidence type="ECO:0000313" key="2">
    <source>
        <dbReference type="Proteomes" id="UP000243217"/>
    </source>
</evidence>
<dbReference type="EMBL" id="JNBS01000426">
    <property type="protein sequence ID" value="OQS05711.1"/>
    <property type="molecule type" value="Genomic_DNA"/>
</dbReference>
<dbReference type="OrthoDB" id="67126at2759"/>
<protein>
    <submittedName>
        <fullName evidence="1">Uncharacterized protein</fullName>
    </submittedName>
</protein>
<keyword evidence="2" id="KW-1185">Reference proteome</keyword>
<proteinExistence type="predicted"/>
<gene>
    <name evidence="1" type="ORF">THRCLA_02197</name>
</gene>
<evidence type="ECO:0000313" key="1">
    <source>
        <dbReference type="EMBL" id="OQS05711.1"/>
    </source>
</evidence>
<dbReference type="SUPFAM" id="SSF103657">
    <property type="entry name" value="BAR/IMD domain-like"/>
    <property type="match status" value="1"/>
</dbReference>
<dbReference type="Proteomes" id="UP000243217">
    <property type="component" value="Unassembled WGS sequence"/>
</dbReference>
<reference evidence="1 2" key="1">
    <citation type="journal article" date="2014" name="Genome Biol. Evol.">
        <title>The secreted proteins of Achlya hypogyna and Thraustotheca clavata identify the ancestral oomycete secretome and reveal gene acquisitions by horizontal gene transfer.</title>
        <authorList>
            <person name="Misner I."/>
            <person name="Blouin N."/>
            <person name="Leonard G."/>
            <person name="Richards T.A."/>
            <person name="Lane C.E."/>
        </authorList>
    </citation>
    <scope>NUCLEOTIDE SEQUENCE [LARGE SCALE GENOMIC DNA]</scope>
    <source>
        <strain evidence="1 2">ATCC 34112</strain>
    </source>
</reference>
<dbReference type="AlphaFoldDB" id="A0A1W0A6A2"/>
<sequence>MLSVKSSLAALAIAAQNEDGVQAWYMMEELVAKYQRRNFYLRALVYKRQLCHQAVCYAFPKAQTVGISSEVQYATKSHEEKVMMQALRDLLAKVHGITILLYDMAELWRDIKSTEVNAMLEHSRMDIVRAADDMEEELISCGTTLHENVIIPLEFKVRKLEELEAFIAVRDQIKLTMDSAERKLKKAKLKPSIKKIQQRTQELKMIFTATDCLKTIFDWLKTMQRELTRTEVDKLVDSVTALFQRSAAIWTEKH</sequence>
<organism evidence="1 2">
    <name type="scientific">Thraustotheca clavata</name>
    <dbReference type="NCBI Taxonomy" id="74557"/>
    <lineage>
        <taxon>Eukaryota</taxon>
        <taxon>Sar</taxon>
        <taxon>Stramenopiles</taxon>
        <taxon>Oomycota</taxon>
        <taxon>Saprolegniomycetes</taxon>
        <taxon>Saprolegniales</taxon>
        <taxon>Achlyaceae</taxon>
        <taxon>Thraustotheca</taxon>
    </lineage>
</organism>